<accession>A0ABQ3DCW3</accession>
<gene>
    <name evidence="1" type="primary">traB</name>
    <name evidence="1" type="ORF">GCM10010346_01860</name>
</gene>
<comment type="caution">
    <text evidence="1">The sequence shown here is derived from an EMBL/GenBank/DDBJ whole genome shotgun (WGS) entry which is preliminary data.</text>
</comment>
<protein>
    <submittedName>
        <fullName evidence="1">Plasmid transfer protein TraB</fullName>
    </submittedName>
</protein>
<dbReference type="RefSeq" id="WP_138898973.1">
    <property type="nucleotide sequence ID" value="NZ_BMVO01000001.1"/>
</dbReference>
<dbReference type="EMBL" id="BMVO01000001">
    <property type="protein sequence ID" value="GHA83159.1"/>
    <property type="molecule type" value="Genomic_DNA"/>
</dbReference>
<dbReference type="Proteomes" id="UP000599437">
    <property type="component" value="Unassembled WGS sequence"/>
</dbReference>
<proteinExistence type="predicted"/>
<sequence length="138" mass="13839">MTALVPAGRLPANSEGAANSFTGVAAKLRQLQAAADALQEHAKLLQNRMSRNARAASALMDLCGAAGVAASHTGRIADVSSAFGRVAGGGARIASVTDSMGTAAGNVVTQHRTEYGGINAASTSSPVIQAKPGFYRAT</sequence>
<evidence type="ECO:0000313" key="1">
    <source>
        <dbReference type="EMBL" id="GHA83159.1"/>
    </source>
</evidence>
<evidence type="ECO:0000313" key="2">
    <source>
        <dbReference type="Proteomes" id="UP000599437"/>
    </source>
</evidence>
<reference evidence="2" key="1">
    <citation type="journal article" date="2019" name="Int. J. Syst. Evol. Microbiol.">
        <title>The Global Catalogue of Microorganisms (GCM) 10K type strain sequencing project: providing services to taxonomists for standard genome sequencing and annotation.</title>
        <authorList>
            <consortium name="The Broad Institute Genomics Platform"/>
            <consortium name="The Broad Institute Genome Sequencing Center for Infectious Disease"/>
            <person name="Wu L."/>
            <person name="Ma J."/>
        </authorList>
    </citation>
    <scope>NUCLEOTIDE SEQUENCE [LARGE SCALE GENOMIC DNA]</scope>
    <source>
        <strain evidence="2">JCM 4737</strain>
    </source>
</reference>
<organism evidence="1 2">
    <name type="scientific">Streptomyces chryseus</name>
    <dbReference type="NCBI Taxonomy" id="68186"/>
    <lineage>
        <taxon>Bacteria</taxon>
        <taxon>Bacillati</taxon>
        <taxon>Actinomycetota</taxon>
        <taxon>Actinomycetes</taxon>
        <taxon>Kitasatosporales</taxon>
        <taxon>Streptomycetaceae</taxon>
        <taxon>Streptomyces</taxon>
    </lineage>
</organism>
<name>A0ABQ3DCW3_9ACTN</name>
<keyword evidence="2" id="KW-1185">Reference proteome</keyword>